<feature type="region of interest" description="Disordered" evidence="1">
    <location>
        <begin position="78"/>
        <end position="97"/>
    </location>
</feature>
<comment type="caution">
    <text evidence="2">The sequence shown here is derived from an EMBL/GenBank/DDBJ whole genome shotgun (WGS) entry which is preliminary data.</text>
</comment>
<feature type="region of interest" description="Disordered" evidence="1">
    <location>
        <begin position="41"/>
        <end position="66"/>
    </location>
</feature>
<accession>A0ABQ5H8P2</accession>
<dbReference type="Proteomes" id="UP001151760">
    <property type="component" value="Unassembled WGS sequence"/>
</dbReference>
<name>A0ABQ5H8P2_9ASTR</name>
<reference evidence="2" key="1">
    <citation type="journal article" date="2022" name="Int. J. Mol. Sci.">
        <title>Draft Genome of Tanacetum Coccineum: Genomic Comparison of Closely Related Tanacetum-Family Plants.</title>
        <authorList>
            <person name="Yamashiro T."/>
            <person name="Shiraishi A."/>
            <person name="Nakayama K."/>
            <person name="Satake H."/>
        </authorList>
    </citation>
    <scope>NUCLEOTIDE SEQUENCE</scope>
</reference>
<gene>
    <name evidence="2" type="ORF">Tco_1058568</name>
</gene>
<evidence type="ECO:0000256" key="1">
    <source>
        <dbReference type="SAM" id="MobiDB-lite"/>
    </source>
</evidence>
<reference evidence="2" key="2">
    <citation type="submission" date="2022-01" db="EMBL/GenBank/DDBJ databases">
        <authorList>
            <person name="Yamashiro T."/>
            <person name="Shiraishi A."/>
            <person name="Satake H."/>
            <person name="Nakayama K."/>
        </authorList>
    </citation>
    <scope>NUCLEOTIDE SEQUENCE</scope>
</reference>
<organism evidence="2 3">
    <name type="scientific">Tanacetum coccineum</name>
    <dbReference type="NCBI Taxonomy" id="301880"/>
    <lineage>
        <taxon>Eukaryota</taxon>
        <taxon>Viridiplantae</taxon>
        <taxon>Streptophyta</taxon>
        <taxon>Embryophyta</taxon>
        <taxon>Tracheophyta</taxon>
        <taxon>Spermatophyta</taxon>
        <taxon>Magnoliopsida</taxon>
        <taxon>eudicotyledons</taxon>
        <taxon>Gunneridae</taxon>
        <taxon>Pentapetalae</taxon>
        <taxon>asterids</taxon>
        <taxon>campanulids</taxon>
        <taxon>Asterales</taxon>
        <taxon>Asteraceae</taxon>
        <taxon>Asteroideae</taxon>
        <taxon>Anthemideae</taxon>
        <taxon>Anthemidinae</taxon>
        <taxon>Tanacetum</taxon>
    </lineage>
</organism>
<evidence type="ECO:0000313" key="3">
    <source>
        <dbReference type="Proteomes" id="UP001151760"/>
    </source>
</evidence>
<feature type="compositionally biased region" description="Basic and acidic residues" evidence="1">
    <location>
        <begin position="41"/>
        <end position="54"/>
    </location>
</feature>
<protein>
    <recommendedName>
        <fullName evidence="4">Reverse transcriptase domain-containing protein</fullName>
    </recommendedName>
</protein>
<keyword evidence="3" id="KW-1185">Reference proteome</keyword>
<proteinExistence type="predicted"/>
<evidence type="ECO:0008006" key="4">
    <source>
        <dbReference type="Google" id="ProtNLM"/>
    </source>
</evidence>
<feature type="region of interest" description="Disordered" evidence="1">
    <location>
        <begin position="1"/>
        <end position="26"/>
    </location>
</feature>
<sequence>MSGRDHHQPNRRFAARGNGYKARDPRDAEIERLRQRIHELETNPFDRFEERGENSETQTTVNESEDGDDGFEIFFACRPQQQRTPPHHQPRAPRVQPQQQVDHLRSLGLHTKIPEFKGRLQPDDFLDWLQTVERIFDLCDIPDHLKVKLVSIKLKNMPRCGEIMCRINVIEKENIKLFMGDK</sequence>
<evidence type="ECO:0000313" key="2">
    <source>
        <dbReference type="EMBL" id="GJT84226.1"/>
    </source>
</evidence>
<dbReference type="EMBL" id="BQNB010019338">
    <property type="protein sequence ID" value="GJT84226.1"/>
    <property type="molecule type" value="Genomic_DNA"/>
</dbReference>